<dbReference type="EMBL" id="DF145112">
    <property type="protein sequence ID" value="GAA57853.1"/>
    <property type="molecule type" value="Genomic_DNA"/>
</dbReference>
<feature type="non-terminal residue" evidence="2">
    <location>
        <position position="1"/>
    </location>
</feature>
<organism evidence="2 3">
    <name type="scientific">Clonorchis sinensis</name>
    <name type="common">Chinese liver fluke</name>
    <dbReference type="NCBI Taxonomy" id="79923"/>
    <lineage>
        <taxon>Eukaryota</taxon>
        <taxon>Metazoa</taxon>
        <taxon>Spiralia</taxon>
        <taxon>Lophotrochozoa</taxon>
        <taxon>Platyhelminthes</taxon>
        <taxon>Trematoda</taxon>
        <taxon>Digenea</taxon>
        <taxon>Opisthorchiida</taxon>
        <taxon>Opisthorchiata</taxon>
        <taxon>Opisthorchiidae</taxon>
        <taxon>Clonorchis</taxon>
    </lineage>
</organism>
<dbReference type="PANTHER" id="PTHR23352">
    <property type="entry name" value="NEURAL PROLIFERATION DIFFERENTIATION AND CONTROL PROTEIN-1 NPDC-1 PROTEIN"/>
    <property type="match status" value="1"/>
</dbReference>
<dbReference type="AlphaFoldDB" id="G7YY24"/>
<evidence type="ECO:0000313" key="3">
    <source>
        <dbReference type="Proteomes" id="UP000008909"/>
    </source>
</evidence>
<dbReference type="GO" id="GO:0016020">
    <property type="term" value="C:membrane"/>
    <property type="evidence" value="ECO:0007669"/>
    <property type="project" value="InterPro"/>
</dbReference>
<dbReference type="InterPro" id="IPR009635">
    <property type="entry name" value="NPDC1"/>
</dbReference>
<dbReference type="Proteomes" id="UP000008909">
    <property type="component" value="Unassembled WGS sequence"/>
</dbReference>
<reference key="2">
    <citation type="submission" date="2011-10" db="EMBL/GenBank/DDBJ databases">
        <title>The genome and transcriptome sequence of Clonorchis sinensis provide insights into the carcinogenic liver fluke.</title>
        <authorList>
            <person name="Wang X."/>
            <person name="Huang Y."/>
            <person name="Chen W."/>
            <person name="Liu H."/>
            <person name="Guo L."/>
            <person name="Chen Y."/>
            <person name="Luo F."/>
            <person name="Zhou W."/>
            <person name="Sun J."/>
            <person name="Mao Q."/>
            <person name="Liang P."/>
            <person name="Zhou C."/>
            <person name="Tian Y."/>
            <person name="Men J."/>
            <person name="Lv X."/>
            <person name="Huang L."/>
            <person name="Zhou J."/>
            <person name="Hu Y."/>
            <person name="Li R."/>
            <person name="Zhang F."/>
            <person name="Lei H."/>
            <person name="Li X."/>
            <person name="Hu X."/>
            <person name="Liang C."/>
            <person name="Xu J."/>
            <person name="Wu Z."/>
            <person name="Yu X."/>
        </authorList>
    </citation>
    <scope>NUCLEOTIDE SEQUENCE</scope>
    <source>
        <strain>Henan</strain>
    </source>
</reference>
<protein>
    <submittedName>
        <fullName evidence="2">Uncharacterized protein</fullName>
    </submittedName>
</protein>
<evidence type="ECO:0000256" key="1">
    <source>
        <dbReference type="SAM" id="MobiDB-lite"/>
    </source>
</evidence>
<feature type="region of interest" description="Disordered" evidence="1">
    <location>
        <begin position="1"/>
        <end position="33"/>
    </location>
</feature>
<name>G7YY24_CLOSI</name>
<feature type="non-terminal residue" evidence="2">
    <location>
        <position position="129"/>
    </location>
</feature>
<dbReference type="PANTHER" id="PTHR23352:SF2">
    <property type="entry name" value="NEURAL PROLIFERATION DIFFERENTIATION AND CONTROL PROTEIN 1"/>
    <property type="match status" value="1"/>
</dbReference>
<accession>G7YY24</accession>
<gene>
    <name evidence="2" type="ORF">CLF_113274</name>
</gene>
<reference evidence="2" key="1">
    <citation type="journal article" date="2011" name="Genome Biol.">
        <title>The draft genome of the carcinogenic human liver fluke Clonorchis sinensis.</title>
        <authorList>
            <person name="Wang X."/>
            <person name="Chen W."/>
            <person name="Huang Y."/>
            <person name="Sun J."/>
            <person name="Men J."/>
            <person name="Liu H."/>
            <person name="Luo F."/>
            <person name="Guo L."/>
            <person name="Lv X."/>
            <person name="Deng C."/>
            <person name="Zhou C."/>
            <person name="Fan Y."/>
            <person name="Li X."/>
            <person name="Huang L."/>
            <person name="Hu Y."/>
            <person name="Liang C."/>
            <person name="Hu X."/>
            <person name="Xu J."/>
            <person name="Yu X."/>
        </authorList>
    </citation>
    <scope>NUCLEOTIDE SEQUENCE [LARGE SCALE GENOMIC DNA]</scope>
    <source>
        <strain evidence="2">Henan</strain>
    </source>
</reference>
<sequence>IRSPKRGTKGQEDEMGATFTDDRSPHGSLLGETTSLSLDGDRKLAHSAQMYHYQHQKQQMLAVERDKRFLLAQDWREFSITDVRTMVGNFQIGFAPAVNHRIDHTLVSLFKYERDSSGFLHFLDTQRSK</sequence>
<evidence type="ECO:0000313" key="2">
    <source>
        <dbReference type="EMBL" id="GAA57853.1"/>
    </source>
</evidence>
<keyword evidence="3" id="KW-1185">Reference proteome</keyword>
<dbReference type="Pfam" id="PF06809">
    <property type="entry name" value="NPDC1"/>
    <property type="match status" value="1"/>
</dbReference>
<proteinExistence type="predicted"/>